<gene>
    <name evidence="2" type="ORF">NL394_12830</name>
</gene>
<keyword evidence="1" id="KW-0472">Membrane</keyword>
<feature type="transmembrane region" description="Helical" evidence="1">
    <location>
        <begin position="75"/>
        <end position="93"/>
    </location>
</feature>
<proteinExistence type="predicted"/>
<dbReference type="AlphaFoldDB" id="A0AAX3ED89"/>
<evidence type="ECO:0000256" key="1">
    <source>
        <dbReference type="SAM" id="Phobius"/>
    </source>
</evidence>
<keyword evidence="3" id="KW-1185">Reference proteome</keyword>
<dbReference type="Proteomes" id="UP001163293">
    <property type="component" value="Chromosome"/>
</dbReference>
<keyword evidence="1" id="KW-0812">Transmembrane</keyword>
<evidence type="ECO:0000313" key="2">
    <source>
        <dbReference type="EMBL" id="UYV95965.1"/>
    </source>
</evidence>
<sequence>MTKIHEAALERVALPTAAWDLTSFLENAKSQIQLWGGLLLMLLGAVGLVWGGVLLIKKLMATPQSAGQQQGWGTIALLILVGGALGTGGWSLINTIGSGGQKTLEDLGGGSVLVQTVSHVLTSGGLG</sequence>
<reference evidence="2" key="1">
    <citation type="submission" date="2022-07" db="EMBL/GenBank/DDBJ databases">
        <authorList>
            <person name="Wu T."/>
        </authorList>
    </citation>
    <scope>NUCLEOTIDE SEQUENCE</scope>
    <source>
        <strain evidence="2">SD-1</strain>
    </source>
</reference>
<accession>A0AAX3ED89</accession>
<protein>
    <submittedName>
        <fullName evidence="2">Uncharacterized protein</fullName>
    </submittedName>
</protein>
<organism evidence="2 3">
    <name type="scientific">Paenarthrobacter ureafaciens</name>
    <dbReference type="NCBI Taxonomy" id="37931"/>
    <lineage>
        <taxon>Bacteria</taxon>
        <taxon>Bacillati</taxon>
        <taxon>Actinomycetota</taxon>
        <taxon>Actinomycetes</taxon>
        <taxon>Micrococcales</taxon>
        <taxon>Micrococcaceae</taxon>
        <taxon>Paenarthrobacter</taxon>
    </lineage>
</organism>
<feature type="transmembrane region" description="Helical" evidence="1">
    <location>
        <begin position="32"/>
        <end position="55"/>
    </location>
</feature>
<dbReference type="EMBL" id="CP101185">
    <property type="protein sequence ID" value="UYV95965.1"/>
    <property type="molecule type" value="Genomic_DNA"/>
</dbReference>
<keyword evidence="1" id="KW-1133">Transmembrane helix</keyword>
<evidence type="ECO:0000313" key="3">
    <source>
        <dbReference type="Proteomes" id="UP001163293"/>
    </source>
</evidence>
<dbReference type="RefSeq" id="WP_069694984.1">
    <property type="nucleotide sequence ID" value="NZ_CP043010.1"/>
</dbReference>
<name>A0AAX3ED89_PAEUR</name>